<dbReference type="RefSeq" id="WP_256764813.1">
    <property type="nucleotide sequence ID" value="NZ_JANIGO010000003.1"/>
</dbReference>
<evidence type="ECO:0000259" key="1">
    <source>
        <dbReference type="PROSITE" id="PS50995"/>
    </source>
</evidence>
<dbReference type="Gene3D" id="1.10.10.10">
    <property type="entry name" value="Winged helix-like DNA-binding domain superfamily/Winged helix DNA-binding domain"/>
    <property type="match status" value="1"/>
</dbReference>
<protein>
    <submittedName>
        <fullName evidence="2">MarR family winged helix-turn-helix transcriptional regulator</fullName>
    </submittedName>
</protein>
<evidence type="ECO:0000313" key="2">
    <source>
        <dbReference type="EMBL" id="MCQ8897025.1"/>
    </source>
</evidence>
<dbReference type="PANTHER" id="PTHR33164">
    <property type="entry name" value="TRANSCRIPTIONAL REGULATOR, MARR FAMILY"/>
    <property type="match status" value="1"/>
</dbReference>
<dbReference type="PROSITE" id="PS50995">
    <property type="entry name" value="HTH_MARR_2"/>
    <property type="match status" value="1"/>
</dbReference>
<dbReference type="SUPFAM" id="SSF46785">
    <property type="entry name" value="Winged helix' DNA-binding domain"/>
    <property type="match status" value="1"/>
</dbReference>
<comment type="caution">
    <text evidence="2">The sequence shown here is derived from an EMBL/GenBank/DDBJ whole genome shotgun (WGS) entry which is preliminary data.</text>
</comment>
<dbReference type="EMBL" id="JANIGO010000003">
    <property type="protein sequence ID" value="MCQ8897025.1"/>
    <property type="molecule type" value="Genomic_DNA"/>
</dbReference>
<sequence length="141" mass="16084">MSHPTLDFKRAYLALRRALENTVKPFGFTGGQFDVLQLLMHETDIEHRELQRRLAVTSPTLTNIVDVLEKNGHVVRRSNADDARTKSIAITDAAREICYSAEFCDAGDQLVEQMFAGFTKEERKQFTKLLARIERNLDSLT</sequence>
<feature type="domain" description="HTH marR-type" evidence="1">
    <location>
        <begin position="1"/>
        <end position="135"/>
    </location>
</feature>
<dbReference type="SMART" id="SM00347">
    <property type="entry name" value="HTH_MARR"/>
    <property type="match status" value="1"/>
</dbReference>
<keyword evidence="3" id="KW-1185">Reference proteome</keyword>
<dbReference type="Pfam" id="PF01047">
    <property type="entry name" value="MarR"/>
    <property type="match status" value="1"/>
</dbReference>
<reference evidence="2 3" key="1">
    <citation type="submission" date="2022-07" db="EMBL/GenBank/DDBJ databases">
        <authorList>
            <person name="Xamxidin M."/>
            <person name="Wu M."/>
        </authorList>
    </citation>
    <scope>NUCLEOTIDE SEQUENCE [LARGE SCALE GENOMIC DNA]</scope>
    <source>
        <strain evidence="2 3">NBRC 111650</strain>
    </source>
</reference>
<proteinExistence type="predicted"/>
<dbReference type="InterPro" id="IPR036390">
    <property type="entry name" value="WH_DNA-bd_sf"/>
</dbReference>
<gene>
    <name evidence="2" type="ORF">NQT62_11330</name>
</gene>
<dbReference type="PANTHER" id="PTHR33164:SF13">
    <property type="entry name" value="4-HYDROXYPHENYLACETATE CATABOLISM PROTEIN"/>
    <property type="match status" value="1"/>
</dbReference>
<dbReference type="PRINTS" id="PR00598">
    <property type="entry name" value="HTHMARR"/>
</dbReference>
<dbReference type="InterPro" id="IPR036388">
    <property type="entry name" value="WH-like_DNA-bd_sf"/>
</dbReference>
<evidence type="ECO:0000313" key="3">
    <source>
        <dbReference type="Proteomes" id="UP001204142"/>
    </source>
</evidence>
<dbReference type="Proteomes" id="UP001204142">
    <property type="component" value="Unassembled WGS sequence"/>
</dbReference>
<accession>A0ABT1WHN5</accession>
<dbReference type="InterPro" id="IPR000835">
    <property type="entry name" value="HTH_MarR-typ"/>
</dbReference>
<dbReference type="InterPro" id="IPR039422">
    <property type="entry name" value="MarR/SlyA-like"/>
</dbReference>
<organism evidence="2 3">
    <name type="scientific">Limnobacter humi</name>
    <dbReference type="NCBI Taxonomy" id="1778671"/>
    <lineage>
        <taxon>Bacteria</taxon>
        <taxon>Pseudomonadati</taxon>
        <taxon>Pseudomonadota</taxon>
        <taxon>Betaproteobacteria</taxon>
        <taxon>Burkholderiales</taxon>
        <taxon>Burkholderiaceae</taxon>
        <taxon>Limnobacter</taxon>
    </lineage>
</organism>
<name>A0ABT1WHN5_9BURK</name>